<reference evidence="2 3" key="1">
    <citation type="journal article" date="2022" name="Nat. Ecol. Evol.">
        <title>A masculinizing supergene underlies an exaggerated male reproductive morph in a spider.</title>
        <authorList>
            <person name="Hendrickx F."/>
            <person name="De Corte Z."/>
            <person name="Sonet G."/>
            <person name="Van Belleghem S.M."/>
            <person name="Kostlbacher S."/>
            <person name="Vangestel C."/>
        </authorList>
    </citation>
    <scope>NUCLEOTIDE SEQUENCE [LARGE SCALE GENOMIC DNA]</scope>
    <source>
        <strain evidence="2">W744_W776</strain>
    </source>
</reference>
<name>A0AAV6VX53_9ARAC</name>
<keyword evidence="1" id="KW-0472">Membrane</keyword>
<feature type="transmembrane region" description="Helical" evidence="1">
    <location>
        <begin position="12"/>
        <end position="32"/>
    </location>
</feature>
<dbReference type="AlphaFoldDB" id="A0AAV6VX53"/>
<keyword evidence="3" id="KW-1185">Reference proteome</keyword>
<evidence type="ECO:0000313" key="2">
    <source>
        <dbReference type="EMBL" id="KAG8201582.1"/>
    </source>
</evidence>
<keyword evidence="1" id="KW-0812">Transmembrane</keyword>
<dbReference type="Proteomes" id="UP000827092">
    <property type="component" value="Unassembled WGS sequence"/>
</dbReference>
<accession>A0AAV6VX53</accession>
<sequence>MKNVLPQDILGAAAGCGLALFIALSAIVCKYYSRTRKERMILYSPPRRPSYERRQKKLLRMREAAAAEATQQQVRTFE</sequence>
<dbReference type="EMBL" id="JAFNEN010000004">
    <property type="protein sequence ID" value="KAG8201582.1"/>
    <property type="molecule type" value="Genomic_DNA"/>
</dbReference>
<organism evidence="2 3">
    <name type="scientific">Oedothorax gibbosus</name>
    <dbReference type="NCBI Taxonomy" id="931172"/>
    <lineage>
        <taxon>Eukaryota</taxon>
        <taxon>Metazoa</taxon>
        <taxon>Ecdysozoa</taxon>
        <taxon>Arthropoda</taxon>
        <taxon>Chelicerata</taxon>
        <taxon>Arachnida</taxon>
        <taxon>Araneae</taxon>
        <taxon>Araneomorphae</taxon>
        <taxon>Entelegynae</taxon>
        <taxon>Araneoidea</taxon>
        <taxon>Linyphiidae</taxon>
        <taxon>Erigoninae</taxon>
        <taxon>Oedothorax</taxon>
    </lineage>
</organism>
<evidence type="ECO:0000313" key="3">
    <source>
        <dbReference type="Proteomes" id="UP000827092"/>
    </source>
</evidence>
<gene>
    <name evidence="2" type="ORF">JTE90_011248</name>
</gene>
<comment type="caution">
    <text evidence="2">The sequence shown here is derived from an EMBL/GenBank/DDBJ whole genome shotgun (WGS) entry which is preliminary data.</text>
</comment>
<keyword evidence="1" id="KW-1133">Transmembrane helix</keyword>
<evidence type="ECO:0000256" key="1">
    <source>
        <dbReference type="SAM" id="Phobius"/>
    </source>
</evidence>
<protein>
    <submittedName>
        <fullName evidence="2">Uncharacterized protein</fullName>
    </submittedName>
</protein>
<proteinExistence type="predicted"/>